<dbReference type="Proteomes" id="UP000886390">
    <property type="component" value="Unassembled WGS sequence"/>
</dbReference>
<feature type="signal peptide" evidence="1">
    <location>
        <begin position="1"/>
        <end position="18"/>
    </location>
</feature>
<reference evidence="2" key="1">
    <citation type="journal article" date="2020" name="mSystems">
        <title>Genome- and Community-Level Interaction Insights into Carbon Utilization and Element Cycling Functions of Hydrothermarchaeota in Hydrothermal Sediment.</title>
        <authorList>
            <person name="Zhou Z."/>
            <person name="Liu Y."/>
            <person name="Xu W."/>
            <person name="Pan J."/>
            <person name="Luo Z.H."/>
            <person name="Li M."/>
        </authorList>
    </citation>
    <scope>NUCLEOTIDE SEQUENCE [LARGE SCALE GENOMIC DNA]</scope>
    <source>
        <strain evidence="2">HyVt-507</strain>
    </source>
</reference>
<protein>
    <recommendedName>
        <fullName evidence="3">Lipoprotein</fullName>
    </recommendedName>
</protein>
<comment type="caution">
    <text evidence="2">The sequence shown here is derived from an EMBL/GenBank/DDBJ whole genome shotgun (WGS) entry which is preliminary data.</text>
</comment>
<gene>
    <name evidence="2" type="ORF">ENJ67_01395</name>
</gene>
<evidence type="ECO:0000313" key="2">
    <source>
        <dbReference type="EMBL" id="HFB53361.1"/>
    </source>
</evidence>
<proteinExistence type="predicted"/>
<name>A0A7C3C6T7_9BACT</name>
<accession>A0A7C3C6T7</accession>
<dbReference type="EMBL" id="DRNH01000076">
    <property type="protein sequence ID" value="HFB53361.1"/>
    <property type="molecule type" value="Genomic_DNA"/>
</dbReference>
<organism evidence="2">
    <name type="scientific">Sulfurimonas autotrophica</name>
    <dbReference type="NCBI Taxonomy" id="202747"/>
    <lineage>
        <taxon>Bacteria</taxon>
        <taxon>Pseudomonadati</taxon>
        <taxon>Campylobacterota</taxon>
        <taxon>Epsilonproteobacteria</taxon>
        <taxon>Campylobacterales</taxon>
        <taxon>Sulfurimonadaceae</taxon>
        <taxon>Sulfurimonas</taxon>
    </lineage>
</organism>
<evidence type="ECO:0008006" key="3">
    <source>
        <dbReference type="Google" id="ProtNLM"/>
    </source>
</evidence>
<keyword evidence="1" id="KW-0732">Signal</keyword>
<feature type="chain" id="PRO_5027617577" description="Lipoprotein" evidence="1">
    <location>
        <begin position="19"/>
        <end position="99"/>
    </location>
</feature>
<evidence type="ECO:0000256" key="1">
    <source>
        <dbReference type="SAM" id="SignalP"/>
    </source>
</evidence>
<dbReference type="PROSITE" id="PS51257">
    <property type="entry name" value="PROKAR_LIPOPROTEIN"/>
    <property type="match status" value="1"/>
</dbReference>
<dbReference type="AlphaFoldDB" id="A0A7C3C6T7"/>
<sequence>MNKIILTLSILMALGFSACGYKEGVATAAAKSHLYFTGDTSKILVSVDNGEKFPVKAGRDNLYNVKPGKHLVQVYRDGELIVKMEIFVSDGVSKEIEVK</sequence>